<evidence type="ECO:0000313" key="1">
    <source>
        <dbReference type="EMBL" id="MDA1385983.1"/>
    </source>
</evidence>
<protein>
    <submittedName>
        <fullName evidence="1">Uncharacterized protein</fullName>
    </submittedName>
</protein>
<dbReference type="InterPro" id="IPR006311">
    <property type="entry name" value="TAT_signal"/>
</dbReference>
<dbReference type="Gene3D" id="3.20.20.80">
    <property type="entry name" value="Glycosidases"/>
    <property type="match status" value="1"/>
</dbReference>
<reference evidence="2 4" key="2">
    <citation type="submission" date="2023-07" db="EMBL/GenBank/DDBJ databases">
        <title>Sequencing the genomes of 1000 actinobacteria strains.</title>
        <authorList>
            <person name="Klenk H.-P."/>
        </authorList>
    </citation>
    <scope>NUCLEOTIDE SEQUENCE [LARGE SCALE GENOMIC DNA]</scope>
    <source>
        <strain evidence="2 4">DSM 44724</strain>
    </source>
</reference>
<proteinExistence type="predicted"/>
<dbReference type="Proteomes" id="UP001145799">
    <property type="component" value="Unassembled WGS sequence"/>
</dbReference>
<dbReference type="RefSeq" id="WP_270122448.1">
    <property type="nucleotide sequence ID" value="NZ_BAAAOM010000001.1"/>
</dbReference>
<gene>
    <name evidence="2" type="ORF">J2S69_004579</name>
    <name evidence="1" type="ORF">O2L01_13400</name>
</gene>
<name>A0A9X3PLW4_9ACTN</name>
<dbReference type="EMBL" id="JAVDYD010000001">
    <property type="protein sequence ID" value="MDR7340860.1"/>
    <property type="molecule type" value="Genomic_DNA"/>
</dbReference>
<keyword evidence="4" id="KW-1185">Reference proteome</keyword>
<dbReference type="AlphaFoldDB" id="A0A9X3PLW4"/>
<dbReference type="PROSITE" id="PS51318">
    <property type="entry name" value="TAT"/>
    <property type="match status" value="1"/>
</dbReference>
<evidence type="ECO:0000313" key="2">
    <source>
        <dbReference type="EMBL" id="MDR7340860.1"/>
    </source>
</evidence>
<dbReference type="Proteomes" id="UP001183604">
    <property type="component" value="Unassembled WGS sequence"/>
</dbReference>
<dbReference type="InterPro" id="IPR017853">
    <property type="entry name" value="GH"/>
</dbReference>
<accession>A0A9X3PLW4</accession>
<dbReference type="SUPFAM" id="SSF51445">
    <property type="entry name" value="(Trans)glycosidases"/>
    <property type="match status" value="1"/>
</dbReference>
<sequence length="766" mass="81317">MTSDRTHEMTRRGLLGATFAAGVMLAAEASPVEAWAADGDVVLSASGVSVLASVGGRVAIRDGQGTTRSAGSKFQVKDSAAGVLISTGGTPTLTSLADGTPAIRMDYTMPSTAVAVYGLFTVSTNHVGLEWHVTGPATLVPDGFQFSRAIQNPTEPDGFAPITEWARDTGGGIPFEETVGIAHTSTWGALHGLFLLADSRQSWTNATWIHAPGVPQTDESIVSRADFHFSDKRPTATTSIGTGREIGVEIWTDRPFNLWDAAGATASVRVQVANGAPSTRAVDLAFLVKDFNGAQLANTAVTSTVPAAAVWDHTFTVPAPAAGIAFAEVTATSGDDEAFVRTNLAVLGPFTYQSGADGMFGMANYPWLQVPSADALLDLWQLAGVSRVRIAYDGGPGLPPAAFDARGMAHNIELQPALDVTDTVAAQWAQTNTDIAVAAGAEYFEVGNELNRPFNTGAAAQAYIDKALRPVHDYVTATGANLKILNNGLAGMDEPWVENFIAGGGWDLVDGFAYHPGRGNFTPDYIPDGDWDAGATGKYWNFLGGLRKLQALMAVHGEKEIWLTEAYACTRPNAWWNDTYRAAAENVFLTLAIAKAEGIRNVCWYQFHDSVLGRPQVARPENVEYHFGLMNRDTSAKPSLLAYATAARAFDQAAPLGWLSFADPNHKGLLFDTPAGEAAVLWNRADGYVLNADHDPAGAYFPAPEPWVDHWPTKTPLKVKAAGSTLTQVDCIGQRRTLPAAAGCATAVLDGAPRLFIGTDLTDHLA</sequence>
<dbReference type="EMBL" id="JAPZVQ010000007">
    <property type="protein sequence ID" value="MDA1385983.1"/>
    <property type="molecule type" value="Genomic_DNA"/>
</dbReference>
<evidence type="ECO:0000313" key="4">
    <source>
        <dbReference type="Proteomes" id="UP001183604"/>
    </source>
</evidence>
<comment type="caution">
    <text evidence="1">The sequence shown here is derived from an EMBL/GenBank/DDBJ whole genome shotgun (WGS) entry which is preliminary data.</text>
</comment>
<organism evidence="1 3">
    <name type="scientific">Glycomyces lechevalierae</name>
    <dbReference type="NCBI Taxonomy" id="256034"/>
    <lineage>
        <taxon>Bacteria</taxon>
        <taxon>Bacillati</taxon>
        <taxon>Actinomycetota</taxon>
        <taxon>Actinomycetes</taxon>
        <taxon>Glycomycetales</taxon>
        <taxon>Glycomycetaceae</taxon>
        <taxon>Glycomyces</taxon>
    </lineage>
</organism>
<evidence type="ECO:0000313" key="3">
    <source>
        <dbReference type="Proteomes" id="UP001145799"/>
    </source>
</evidence>
<reference evidence="1" key="1">
    <citation type="submission" date="2022-12" db="EMBL/GenBank/DDBJ databases">
        <title>Gycomyces niveus sp.nov., a novel actinomycete isolated from soil in Shouguang.</title>
        <authorList>
            <person name="Yang X."/>
        </authorList>
    </citation>
    <scope>NUCLEOTIDE SEQUENCE</scope>
    <source>
        <strain evidence="1">DSM 44724</strain>
    </source>
</reference>